<dbReference type="Proteomes" id="UP000825701">
    <property type="component" value="Chromosome"/>
</dbReference>
<feature type="region of interest" description="Disordered" evidence="1">
    <location>
        <begin position="212"/>
        <end position="231"/>
    </location>
</feature>
<evidence type="ECO:0000313" key="3">
    <source>
        <dbReference type="Proteomes" id="UP000825701"/>
    </source>
</evidence>
<name>A0A9E6ULT8_9HYPH</name>
<dbReference type="EMBL" id="CP081869">
    <property type="protein sequence ID" value="QZN98518.1"/>
    <property type="molecule type" value="Genomic_DNA"/>
</dbReference>
<dbReference type="AlphaFoldDB" id="A0A9E6ULT8"/>
<keyword evidence="3" id="KW-1185">Reference proteome</keyword>
<evidence type="ECO:0000313" key="2">
    <source>
        <dbReference type="EMBL" id="QZN98518.1"/>
    </source>
</evidence>
<proteinExistence type="predicted"/>
<accession>A0A9E6ULT8</accession>
<protein>
    <submittedName>
        <fullName evidence="2">Uncharacterized protein</fullName>
    </submittedName>
</protein>
<reference evidence="2" key="1">
    <citation type="submission" date="2021-08" db="EMBL/GenBank/DDBJ databases">
        <authorList>
            <person name="Zhang H."/>
            <person name="Xu M."/>
            <person name="Yu Z."/>
            <person name="Yang L."/>
            <person name="Cai Y."/>
        </authorList>
    </citation>
    <scope>NUCLEOTIDE SEQUENCE</scope>
    <source>
        <strain evidence="2">CHL1</strain>
    </source>
</reference>
<dbReference type="RefSeq" id="WP_261401448.1">
    <property type="nucleotide sequence ID" value="NZ_CP081869.1"/>
</dbReference>
<gene>
    <name evidence="2" type="ORF">K6K41_15840</name>
</gene>
<organism evidence="2 3">
    <name type="scientific">Chenggangzhangella methanolivorans</name>
    <dbReference type="NCBI Taxonomy" id="1437009"/>
    <lineage>
        <taxon>Bacteria</taxon>
        <taxon>Pseudomonadati</taxon>
        <taxon>Pseudomonadota</taxon>
        <taxon>Alphaproteobacteria</taxon>
        <taxon>Hyphomicrobiales</taxon>
        <taxon>Methylopilaceae</taxon>
        <taxon>Chenggangzhangella</taxon>
    </lineage>
</organism>
<dbReference type="KEGG" id="cmet:K6K41_15840"/>
<evidence type="ECO:0000256" key="1">
    <source>
        <dbReference type="SAM" id="MobiDB-lite"/>
    </source>
</evidence>
<sequence length="367" mass="40339">MKNAPKSPHYELVRDSAYFDEGWYATQVDPDLLAKKRVDFVQHFLNVGGRNGLAPSRGFVSAAYLASNIDVARAGHNPLVHFLTEGEATGRKAIGEDDLAGAGFPDMLRREERRAVAQLVASPLFDVKFFRKTYSDLRKSRLHPALYYVRHGLDEQLHPSAAFDAEQYLDDNPDAAERGLAPLLHYVRFGEAAGVLVMRLSDEKAEAVAVARAERRPATTPQAPARASERAPETAPVFVDVALAGPLFGGTVAAATAVRQAPRRGPDVTPEEARALELIRSSPLFDAVWYLMEHREAARLAMDPALHYLRHGAPDGLKPSIYFDPAFYLESGEGGVENPLLHYLTVGRSQGRKPRERLAIDEPLAAV</sequence>